<dbReference type="PaxDb" id="5691-EAN77440"/>
<evidence type="ECO:0000313" key="2">
    <source>
        <dbReference type="Proteomes" id="UP000008524"/>
    </source>
</evidence>
<dbReference type="EMBL" id="CM000207">
    <property type="protein sequence ID" value="EAN77440.1"/>
    <property type="molecule type" value="Genomic_DNA"/>
</dbReference>
<keyword evidence="2" id="KW-1185">Reference proteome</keyword>
<protein>
    <submittedName>
        <fullName evidence="1">Uncharacterized protein</fullName>
    </submittedName>
</protein>
<dbReference type="GeneID" id="3661457"/>
<accession>Q38CN0</accession>
<dbReference type="Proteomes" id="UP000008524">
    <property type="component" value="Chromosome 9"/>
</dbReference>
<reference evidence="1 2" key="2">
    <citation type="journal article" date="2005" name="Science">
        <title>The genome of the African trypanosome Trypanosoma brucei.</title>
        <authorList>
            <person name="Berriman M."/>
            <person name="Ghedin E."/>
            <person name="Hertz-Fowler C."/>
            <person name="Blandin G."/>
            <person name="Renauld H."/>
            <person name="Bartholomeu D.C."/>
            <person name="Lennard N.J."/>
            <person name="Caler E."/>
            <person name="Hamlin N.E."/>
            <person name="Haas B."/>
            <person name="Bohme U."/>
            <person name="Hannick L."/>
            <person name="Aslett M.A."/>
            <person name="Shallom J."/>
            <person name="Marcello L."/>
            <person name="Hou L."/>
            <person name="Wickstead B."/>
            <person name="Alsmark U.C."/>
            <person name="Arrowsmith C."/>
            <person name="Atkin R.J."/>
            <person name="Barron A.J."/>
            <person name="Bringaud F."/>
            <person name="Brooks K."/>
            <person name="Carrington M."/>
            <person name="Cherevach I."/>
            <person name="Chillingworth T.J."/>
            <person name="Churcher C."/>
            <person name="Clark L.N."/>
            <person name="Corton C.H."/>
            <person name="Cronin A."/>
            <person name="Davies R.M."/>
            <person name="Doggett J."/>
            <person name="Djikeng A."/>
            <person name="Feldblyum T."/>
            <person name="Field M.C."/>
            <person name="Fraser A."/>
            <person name="Goodhead I."/>
            <person name="Hance Z."/>
            <person name="Harper D."/>
            <person name="Harris B.R."/>
            <person name="Hauser H."/>
            <person name="Hostetler J."/>
            <person name="Ivens A."/>
            <person name="Jagels K."/>
            <person name="Johnson D."/>
            <person name="Johnson J."/>
            <person name="Jones K."/>
            <person name="Kerhornou A.X."/>
            <person name="Koo H."/>
            <person name="Larke N."/>
            <person name="Landfear S."/>
            <person name="Larkin C."/>
            <person name="Leech V."/>
            <person name="Line A."/>
            <person name="Lord A."/>
            <person name="Macleod A."/>
            <person name="Mooney P.J."/>
            <person name="Moule S."/>
            <person name="Martin D.M."/>
            <person name="Morgan G.W."/>
            <person name="Mungall K."/>
            <person name="Norbertczak H."/>
            <person name="Ormond D."/>
            <person name="Pai G."/>
            <person name="Peacock C.S."/>
            <person name="Peterson J."/>
            <person name="Quail M.A."/>
            <person name="Rabbinowitsch E."/>
            <person name="Rajandream M.A."/>
            <person name="Reitter C."/>
            <person name="Salzberg S.L."/>
            <person name="Sanders M."/>
            <person name="Schobel S."/>
            <person name="Sharp S."/>
            <person name="Simmonds M."/>
            <person name="Simpson A.J."/>
            <person name="Tallon L."/>
            <person name="Turner C.M."/>
            <person name="Tait A."/>
            <person name="Tivey A.R."/>
            <person name="Van Aken S."/>
            <person name="Walker D."/>
            <person name="Wanless D."/>
            <person name="Wang S."/>
            <person name="White B."/>
            <person name="White O."/>
            <person name="Whitehead S."/>
            <person name="Woodward J."/>
            <person name="Wortman J."/>
            <person name="Adams M.D."/>
            <person name="Embley T.M."/>
            <person name="Gull K."/>
            <person name="Ullu E."/>
            <person name="Barry J.D."/>
            <person name="Fairlamb A.H."/>
            <person name="Opperdoes F."/>
            <person name="Barrell B.G."/>
            <person name="Donelson J.E."/>
            <person name="Hall N."/>
            <person name="Fraser C.M."/>
            <person name="Melville S.E."/>
            <person name="El-Sayed N.M."/>
        </authorList>
    </citation>
    <scope>NUCLEOTIDE SEQUENCE [LARGE SCALE GENOMIC DNA]</scope>
    <source>
        <strain evidence="1 2">927/4 GUTat10.1</strain>
    </source>
</reference>
<dbReference type="InParanoid" id="Q38CN0"/>
<evidence type="ECO:0000313" key="1">
    <source>
        <dbReference type="EMBL" id="EAN77440.1"/>
    </source>
</evidence>
<dbReference type="KEGG" id="tbr:Tb09.244.0190"/>
<name>Q38CN0_TRYB2</name>
<dbReference type="RefSeq" id="XP_827770.1">
    <property type="nucleotide sequence ID" value="XM_822677.1"/>
</dbReference>
<proteinExistence type="predicted"/>
<dbReference type="AlphaFoldDB" id="Q38CN0"/>
<reference evidence="1 2" key="1">
    <citation type="journal article" date="2005" name="Science">
        <title>Comparative genomics of trypanosomatid parasitic protozoa.</title>
        <authorList>
            <person name="El-Sayed N.M."/>
            <person name="Myler P.J."/>
            <person name="Blandin G."/>
            <person name="Berriman M."/>
            <person name="Crabtree J."/>
            <person name="Aggarwal G."/>
            <person name="Caler E."/>
            <person name="Renauld H."/>
            <person name="Worthey E.A."/>
            <person name="Hertz-Fowler C."/>
            <person name="Ghedin E."/>
            <person name="Peacock C."/>
            <person name="Bartholomeu D.C."/>
            <person name="Haas B.J."/>
            <person name="Tran A.N."/>
            <person name="Wortman J.R."/>
            <person name="Alsmark U.C."/>
            <person name="Angiuoli S."/>
            <person name="Anupama A."/>
            <person name="Badger J."/>
            <person name="Bringaud F."/>
            <person name="Cadag E."/>
            <person name="Carlton J.M."/>
            <person name="Cerqueira G.C."/>
            <person name="Creasy T."/>
            <person name="Delcher A.L."/>
            <person name="Djikeng A."/>
            <person name="Embley T.M."/>
            <person name="Hauser C."/>
            <person name="Ivens A.C."/>
            <person name="Kummerfeld S.K."/>
            <person name="Pereira-Leal J.B."/>
            <person name="Nilsson D."/>
            <person name="Peterson J."/>
            <person name="Salzberg S.L."/>
            <person name="Shallom J."/>
            <person name="Silva J.C."/>
            <person name="Sundaram J."/>
            <person name="Westenberger S."/>
            <person name="White O."/>
            <person name="Melville S.E."/>
            <person name="Donelson J.E."/>
            <person name="Andersson B."/>
            <person name="Stuart K.D."/>
            <person name="Hall N."/>
        </authorList>
    </citation>
    <scope>NUCLEOTIDE SEQUENCE [LARGE SCALE GENOMIC DNA]</scope>
    <source>
        <strain evidence="1 2">927/4 GUTat10.1</strain>
    </source>
</reference>
<sequence>MGQVDVCDDKNTQDRKQQTTKYNILWKIEVRKSTAEKKMIQEKMIL</sequence>
<organism evidence="1 2">
    <name type="scientific">Trypanosoma brucei brucei (strain 927/4 GUTat10.1)</name>
    <dbReference type="NCBI Taxonomy" id="185431"/>
    <lineage>
        <taxon>Eukaryota</taxon>
        <taxon>Discoba</taxon>
        <taxon>Euglenozoa</taxon>
        <taxon>Kinetoplastea</taxon>
        <taxon>Metakinetoplastina</taxon>
        <taxon>Trypanosomatida</taxon>
        <taxon>Trypanosomatidae</taxon>
        <taxon>Trypanosoma</taxon>
    </lineage>
</organism>
<gene>
    <name evidence="1" type="ORF">Tb09.244.0190</name>
</gene>